<name>A0ABP7TW79_9FLAO</name>
<keyword evidence="3" id="KW-1185">Reference proteome</keyword>
<reference evidence="3" key="1">
    <citation type="journal article" date="2019" name="Int. J. Syst. Evol. Microbiol.">
        <title>The Global Catalogue of Microorganisms (GCM) 10K type strain sequencing project: providing services to taxonomists for standard genome sequencing and annotation.</title>
        <authorList>
            <consortium name="The Broad Institute Genomics Platform"/>
            <consortium name="The Broad Institute Genome Sequencing Center for Infectious Disease"/>
            <person name="Wu L."/>
            <person name="Ma J."/>
        </authorList>
    </citation>
    <scope>NUCLEOTIDE SEQUENCE [LARGE SCALE GENOMIC DNA]</scope>
    <source>
        <strain evidence="3">JCM 17064</strain>
    </source>
</reference>
<gene>
    <name evidence="2" type="ORF">GCM10022386_15060</name>
</gene>
<dbReference type="PANTHER" id="PTHR39200:SF1">
    <property type="entry name" value="AUTO-TRANSPORTER ADHESIN HEAD GIN DOMAIN-CONTAINING PROTEIN-RELATED"/>
    <property type="match status" value="1"/>
</dbReference>
<protein>
    <submittedName>
        <fullName evidence="2">Head GIN domain-containing protein</fullName>
    </submittedName>
</protein>
<proteinExistence type="predicted"/>
<dbReference type="PANTHER" id="PTHR39200">
    <property type="entry name" value="HYPOTHETICAL EXPORTED PROTEIN"/>
    <property type="match status" value="1"/>
</dbReference>
<evidence type="ECO:0000313" key="2">
    <source>
        <dbReference type="EMBL" id="GAA4031968.1"/>
    </source>
</evidence>
<feature type="domain" description="Putative auto-transporter adhesin head GIN" evidence="1">
    <location>
        <begin position="29"/>
        <end position="245"/>
    </location>
</feature>
<evidence type="ECO:0000259" key="1">
    <source>
        <dbReference type="Pfam" id="PF10988"/>
    </source>
</evidence>
<accession>A0ABP7TW79</accession>
<evidence type="ECO:0000313" key="3">
    <source>
        <dbReference type="Proteomes" id="UP001500968"/>
    </source>
</evidence>
<dbReference type="InterPro" id="IPR021255">
    <property type="entry name" value="DUF2807"/>
</dbReference>
<organism evidence="2 3">
    <name type="scientific">Flavobacterium cheonhonense</name>
    <dbReference type="NCBI Taxonomy" id="706185"/>
    <lineage>
        <taxon>Bacteria</taxon>
        <taxon>Pseudomonadati</taxon>
        <taxon>Bacteroidota</taxon>
        <taxon>Flavobacteriia</taxon>
        <taxon>Flavobacteriales</taxon>
        <taxon>Flavobacteriaceae</taxon>
        <taxon>Flavobacterium</taxon>
    </lineage>
</organism>
<dbReference type="Pfam" id="PF10988">
    <property type="entry name" value="DUF2807"/>
    <property type="match status" value="1"/>
</dbReference>
<comment type="caution">
    <text evidence="2">The sequence shown here is derived from an EMBL/GenBank/DDBJ whole genome shotgun (WGS) entry which is preliminary data.</text>
</comment>
<dbReference type="RefSeq" id="WP_324689036.1">
    <property type="nucleotide sequence ID" value="NZ_BAABCR010000015.1"/>
</dbReference>
<sequence length="261" mass="27644">MFKIITTTIAFLLGLIAFGQVSENRTVAEFSKLKASHGIEVFYTVSTTQSVKVETDDNEKLAYIKTEVEGQTLKVYVDNNSKEDYSYGTGKGKNINGMRFKVLKVYITGKALTAIKASSSASVKLENLNSVDQLEVAASSSATVSGTFDCTDLQVDISSSGNFKGKVNAKNVAVEVSSSADCDLMGKADKVTIKASSSADCNAKDLVAEEVTVRASSSADVTVFASKSLDATATSSSSVDYFGNPFQVNTDKSSSGSVNKR</sequence>
<dbReference type="Proteomes" id="UP001500968">
    <property type="component" value="Unassembled WGS sequence"/>
</dbReference>
<dbReference type="Gene3D" id="2.160.20.120">
    <property type="match status" value="1"/>
</dbReference>
<dbReference type="EMBL" id="BAABCR010000015">
    <property type="protein sequence ID" value="GAA4031968.1"/>
    <property type="molecule type" value="Genomic_DNA"/>
</dbReference>